<evidence type="ECO:0000256" key="3">
    <source>
        <dbReference type="ARBA" id="ARBA00022692"/>
    </source>
</evidence>
<reference evidence="9" key="1">
    <citation type="submission" date="2016-05" db="EMBL/GenBank/DDBJ databases">
        <title>Comparative genomics of biotechnologically important yeasts.</title>
        <authorList>
            <consortium name="DOE Joint Genome Institute"/>
            <person name="Riley R."/>
            <person name="Haridas S."/>
            <person name="Wolfe K.H."/>
            <person name="Lopes M.R."/>
            <person name="Hittinger C.T."/>
            <person name="Goker M."/>
            <person name="Salamov A."/>
            <person name="Wisecaver J."/>
            <person name="Long T.M."/>
            <person name="Aerts A.L."/>
            <person name="Barry K."/>
            <person name="Choi C."/>
            <person name="Clum A."/>
            <person name="Coughlan A.Y."/>
            <person name="Deshpande S."/>
            <person name="Douglass A.P."/>
            <person name="Hanson S.J."/>
            <person name="Klenk H.-P."/>
            <person name="Labutti K."/>
            <person name="Lapidus A."/>
            <person name="Lindquist E."/>
            <person name="Lipzen A."/>
            <person name="Meier-Kolthoff J.P."/>
            <person name="Ohm R.A."/>
            <person name="Otillar R.P."/>
            <person name="Pangilinan J."/>
            <person name="Peng Y."/>
            <person name="Rokas A."/>
            <person name="Rosa C.A."/>
            <person name="Scheuner C."/>
            <person name="Sibirny A.A."/>
            <person name="Slot J.C."/>
            <person name="Stielow J.B."/>
            <person name="Sun H."/>
            <person name="Kurtzman C.P."/>
            <person name="Blackwell M."/>
            <person name="Grigoriev I.V."/>
            <person name="Jeffries T.W."/>
        </authorList>
    </citation>
    <scope>NUCLEOTIDE SEQUENCE [LARGE SCALE GENOMIC DNA]</scope>
    <source>
        <strain evidence="9">NRRL Y-1933</strain>
    </source>
</reference>
<dbReference type="PANTHER" id="PTHR34187:SF2">
    <property type="entry name" value="DUF202 DOMAIN-CONTAINING PROTEIN"/>
    <property type="match status" value="1"/>
</dbReference>
<dbReference type="OrthoDB" id="199599at2759"/>
<feature type="transmembrane region" description="Helical" evidence="6">
    <location>
        <begin position="36"/>
        <end position="57"/>
    </location>
</feature>
<evidence type="ECO:0000256" key="1">
    <source>
        <dbReference type="ARBA" id="ARBA00004651"/>
    </source>
</evidence>
<protein>
    <recommendedName>
        <fullName evidence="7">DUF202 domain-containing protein</fullName>
    </recommendedName>
</protein>
<evidence type="ECO:0000259" key="7">
    <source>
        <dbReference type="Pfam" id="PF02656"/>
    </source>
</evidence>
<feature type="transmembrane region" description="Helical" evidence="6">
    <location>
        <begin position="131"/>
        <end position="152"/>
    </location>
</feature>
<gene>
    <name evidence="8" type="ORF">HYPBUDRAFT_13123</name>
</gene>
<dbReference type="GO" id="GO:0005886">
    <property type="term" value="C:plasma membrane"/>
    <property type="evidence" value="ECO:0007669"/>
    <property type="project" value="UniProtKB-SubCell"/>
</dbReference>
<evidence type="ECO:0000256" key="5">
    <source>
        <dbReference type="ARBA" id="ARBA00023136"/>
    </source>
</evidence>
<comment type="subcellular location">
    <subcellularLocation>
        <location evidence="1">Cell membrane</location>
        <topology evidence="1">Multi-pass membrane protein</topology>
    </subcellularLocation>
</comment>
<keyword evidence="9" id="KW-1185">Reference proteome</keyword>
<dbReference type="AlphaFoldDB" id="A0A1E4REK6"/>
<dbReference type="EMBL" id="KV454544">
    <property type="protein sequence ID" value="ODV65704.1"/>
    <property type="molecule type" value="Genomic_DNA"/>
</dbReference>
<evidence type="ECO:0000256" key="4">
    <source>
        <dbReference type="ARBA" id="ARBA00022989"/>
    </source>
</evidence>
<feature type="transmembrane region" description="Helical" evidence="6">
    <location>
        <begin position="91"/>
        <end position="111"/>
    </location>
</feature>
<keyword evidence="5 6" id="KW-0472">Membrane</keyword>
<keyword evidence="4 6" id="KW-1133">Transmembrane helix</keyword>
<dbReference type="Proteomes" id="UP000095085">
    <property type="component" value="Unassembled WGS sequence"/>
</dbReference>
<evidence type="ECO:0000313" key="8">
    <source>
        <dbReference type="EMBL" id="ODV65704.1"/>
    </source>
</evidence>
<feature type="domain" description="DUF202" evidence="7">
    <location>
        <begin position="27"/>
        <end position="114"/>
    </location>
</feature>
<sequence length="153" mass="16981">MSDKEEPRFKLPTYGALVLENKGSVARDHMANERTFLAWLRTSLTFVTIGIGVAQLFRLEEKSSRVMVNGSAIELVYDDKSKIIRGLGKPLSTLCIVLGICTLLIGIFRFYHTQFLLTKSVYPATRLGVGVIVLFIIAMVVLCLAMSIKIAID</sequence>
<dbReference type="PANTHER" id="PTHR34187">
    <property type="entry name" value="FGR18P"/>
    <property type="match status" value="1"/>
</dbReference>
<keyword evidence="3 6" id="KW-0812">Transmembrane</keyword>
<evidence type="ECO:0000313" key="9">
    <source>
        <dbReference type="Proteomes" id="UP000095085"/>
    </source>
</evidence>
<organism evidence="8 9">
    <name type="scientific">Hyphopichia burtonii NRRL Y-1933</name>
    <dbReference type="NCBI Taxonomy" id="984485"/>
    <lineage>
        <taxon>Eukaryota</taxon>
        <taxon>Fungi</taxon>
        <taxon>Dikarya</taxon>
        <taxon>Ascomycota</taxon>
        <taxon>Saccharomycotina</taxon>
        <taxon>Pichiomycetes</taxon>
        <taxon>Debaryomycetaceae</taxon>
        <taxon>Hyphopichia</taxon>
    </lineage>
</organism>
<accession>A0A1E4REK6</accession>
<evidence type="ECO:0000256" key="6">
    <source>
        <dbReference type="SAM" id="Phobius"/>
    </source>
</evidence>
<evidence type="ECO:0000256" key="2">
    <source>
        <dbReference type="ARBA" id="ARBA00022475"/>
    </source>
</evidence>
<keyword evidence="2" id="KW-1003">Cell membrane</keyword>
<dbReference type="RefSeq" id="XP_020074771.1">
    <property type="nucleotide sequence ID" value="XM_020219445.1"/>
</dbReference>
<dbReference type="Pfam" id="PF02656">
    <property type="entry name" value="DUF202"/>
    <property type="match status" value="1"/>
</dbReference>
<dbReference type="GeneID" id="30993995"/>
<dbReference type="InterPro" id="IPR052053">
    <property type="entry name" value="IM_YidH-like"/>
</dbReference>
<proteinExistence type="predicted"/>
<name>A0A1E4REK6_9ASCO</name>
<dbReference type="InterPro" id="IPR003807">
    <property type="entry name" value="DUF202"/>
</dbReference>